<dbReference type="EMBL" id="QKYT01000167">
    <property type="protein sequence ID" value="RIA90918.1"/>
    <property type="molecule type" value="Genomic_DNA"/>
</dbReference>
<gene>
    <name evidence="1" type="ORF">C1645_737509</name>
</gene>
<dbReference type="SUPFAM" id="SSF57756">
    <property type="entry name" value="Retrovirus zinc finger-like domains"/>
    <property type="match status" value="1"/>
</dbReference>
<protein>
    <recommendedName>
        <fullName evidence="3">CCHC-type domain-containing protein</fullName>
    </recommendedName>
</protein>
<accession>A0A397SXX9</accession>
<dbReference type="Proteomes" id="UP000265703">
    <property type="component" value="Unassembled WGS sequence"/>
</dbReference>
<evidence type="ECO:0008006" key="3">
    <source>
        <dbReference type="Google" id="ProtNLM"/>
    </source>
</evidence>
<proteinExistence type="predicted"/>
<sequence length="197" mass="23469">MVKILNIQPNTTEQQLEKELISRHAKHWKVYNIEDVKMEATVLFATYKDRSLATKKKIVLKDRECDWMWSDKSQEGQNTQSYKFQTNKHYNCGICGKVNHVTQNCFFRQRKENLFCTICKKNGHYNSECYFRKQNERRSDNFNNRVRFQGRLQDQDNFVQKDQNTSITKGSSFFGPEQTEFQLTQPEITIEQDTTII</sequence>
<organism evidence="1 2">
    <name type="scientific">Glomus cerebriforme</name>
    <dbReference type="NCBI Taxonomy" id="658196"/>
    <lineage>
        <taxon>Eukaryota</taxon>
        <taxon>Fungi</taxon>
        <taxon>Fungi incertae sedis</taxon>
        <taxon>Mucoromycota</taxon>
        <taxon>Glomeromycotina</taxon>
        <taxon>Glomeromycetes</taxon>
        <taxon>Glomerales</taxon>
        <taxon>Glomeraceae</taxon>
        <taxon>Glomus</taxon>
    </lineage>
</organism>
<reference evidence="1 2" key="1">
    <citation type="submission" date="2018-06" db="EMBL/GenBank/DDBJ databases">
        <title>Comparative genomics reveals the genomic features of Rhizophagus irregularis, R. cerebriforme, R. diaphanum and Gigaspora rosea, and their symbiotic lifestyle signature.</title>
        <authorList>
            <person name="Morin E."/>
            <person name="San Clemente H."/>
            <person name="Chen E.C.H."/>
            <person name="De La Providencia I."/>
            <person name="Hainaut M."/>
            <person name="Kuo A."/>
            <person name="Kohler A."/>
            <person name="Murat C."/>
            <person name="Tang N."/>
            <person name="Roy S."/>
            <person name="Loubradou J."/>
            <person name="Henrissat B."/>
            <person name="Grigoriev I.V."/>
            <person name="Corradi N."/>
            <person name="Roux C."/>
            <person name="Martin F.M."/>
        </authorList>
    </citation>
    <scope>NUCLEOTIDE SEQUENCE [LARGE SCALE GENOMIC DNA]</scope>
    <source>
        <strain evidence="1 2">DAOM 227022</strain>
    </source>
</reference>
<dbReference type="GO" id="GO:0008270">
    <property type="term" value="F:zinc ion binding"/>
    <property type="evidence" value="ECO:0007669"/>
    <property type="project" value="InterPro"/>
</dbReference>
<name>A0A397SXX9_9GLOM</name>
<evidence type="ECO:0000313" key="1">
    <source>
        <dbReference type="EMBL" id="RIA90918.1"/>
    </source>
</evidence>
<comment type="caution">
    <text evidence="1">The sequence shown here is derived from an EMBL/GenBank/DDBJ whole genome shotgun (WGS) entry which is preliminary data.</text>
</comment>
<dbReference type="InterPro" id="IPR036875">
    <property type="entry name" value="Znf_CCHC_sf"/>
</dbReference>
<dbReference type="AlphaFoldDB" id="A0A397SXX9"/>
<dbReference type="GO" id="GO:0003676">
    <property type="term" value="F:nucleic acid binding"/>
    <property type="evidence" value="ECO:0007669"/>
    <property type="project" value="InterPro"/>
</dbReference>
<evidence type="ECO:0000313" key="2">
    <source>
        <dbReference type="Proteomes" id="UP000265703"/>
    </source>
</evidence>
<dbReference type="OrthoDB" id="2494822at2759"/>
<keyword evidence="2" id="KW-1185">Reference proteome</keyword>
<dbReference type="Gene3D" id="4.10.60.10">
    <property type="entry name" value="Zinc finger, CCHC-type"/>
    <property type="match status" value="1"/>
</dbReference>